<evidence type="ECO:0000313" key="3">
    <source>
        <dbReference type="EMBL" id="KAG0317314.1"/>
    </source>
</evidence>
<keyword evidence="2" id="KW-1133">Transmembrane helix</keyword>
<evidence type="ECO:0000256" key="2">
    <source>
        <dbReference type="SAM" id="Phobius"/>
    </source>
</evidence>
<feature type="compositionally biased region" description="Polar residues" evidence="1">
    <location>
        <begin position="373"/>
        <end position="382"/>
    </location>
</feature>
<organism evidence="3 4">
    <name type="scientific">Dissophora globulifera</name>
    <dbReference type="NCBI Taxonomy" id="979702"/>
    <lineage>
        <taxon>Eukaryota</taxon>
        <taxon>Fungi</taxon>
        <taxon>Fungi incertae sedis</taxon>
        <taxon>Mucoromycota</taxon>
        <taxon>Mortierellomycotina</taxon>
        <taxon>Mortierellomycetes</taxon>
        <taxon>Mortierellales</taxon>
        <taxon>Mortierellaceae</taxon>
        <taxon>Dissophora</taxon>
    </lineage>
</organism>
<feature type="compositionally biased region" description="Basic and acidic residues" evidence="1">
    <location>
        <begin position="330"/>
        <end position="352"/>
    </location>
</feature>
<keyword evidence="2" id="KW-0812">Transmembrane</keyword>
<keyword evidence="4" id="KW-1185">Reference proteome</keyword>
<gene>
    <name evidence="3" type="ORF">BGZ99_006401</name>
</gene>
<reference evidence="3" key="1">
    <citation type="journal article" date="2020" name="Fungal Divers.">
        <title>Resolving the Mortierellaceae phylogeny through synthesis of multi-gene phylogenetics and phylogenomics.</title>
        <authorList>
            <person name="Vandepol N."/>
            <person name="Liber J."/>
            <person name="Desiro A."/>
            <person name="Na H."/>
            <person name="Kennedy M."/>
            <person name="Barry K."/>
            <person name="Grigoriev I.V."/>
            <person name="Miller A.N."/>
            <person name="O'Donnell K."/>
            <person name="Stajich J.E."/>
            <person name="Bonito G."/>
        </authorList>
    </citation>
    <scope>NUCLEOTIDE SEQUENCE</scope>
    <source>
        <strain evidence="3">REB-010B</strain>
    </source>
</reference>
<sequence>MTTPFSQYDKVDVYVVDDLNNTRAFLLQSTVDLNVGMMATRLQAALFPEDLPINRSCHVVLIGVGNTLDGKHQTLNSSSFHLIRTKQTINGTLIPIPTAASTTLLTTTNITPINAPAATTSAAAAGGAAPPPPISSASDTSDSLSPLVIGLISAGCLTLIIAIVAIGLLFRARRRYKGNTGDFKSLYDHPSSPTDDACKNPIFKSEAGHEMTGSDLYGSPDLCGPMPIGRTSSNTARSSEPMIKGHGRQAPSSPTPAAPLVEHKSSTLNQDATLPAGSAAAGEAGTEMTREKVVPRSVLSADDAQLIAERFRKSMRRPQWEDDTDEEENEARRAANDLLRRELSEQGLDVHRGVQRRVTIQDRTHRSSLKPPISQSKSIPEP</sequence>
<protein>
    <submittedName>
        <fullName evidence="3">Uncharacterized protein</fullName>
    </submittedName>
</protein>
<evidence type="ECO:0000256" key="1">
    <source>
        <dbReference type="SAM" id="MobiDB-lite"/>
    </source>
</evidence>
<dbReference type="EMBL" id="JAAAIP010000430">
    <property type="protein sequence ID" value="KAG0317314.1"/>
    <property type="molecule type" value="Genomic_DNA"/>
</dbReference>
<keyword evidence="2" id="KW-0472">Membrane</keyword>
<evidence type="ECO:0000313" key="4">
    <source>
        <dbReference type="Proteomes" id="UP000738325"/>
    </source>
</evidence>
<feature type="region of interest" description="Disordered" evidence="1">
    <location>
        <begin position="317"/>
        <end position="382"/>
    </location>
</feature>
<feature type="region of interest" description="Disordered" evidence="1">
    <location>
        <begin position="230"/>
        <end position="260"/>
    </location>
</feature>
<name>A0A9P6RCR9_9FUNG</name>
<proteinExistence type="predicted"/>
<comment type="caution">
    <text evidence="3">The sequence shown here is derived from an EMBL/GenBank/DDBJ whole genome shotgun (WGS) entry which is preliminary data.</text>
</comment>
<accession>A0A9P6RCR9</accession>
<feature type="transmembrane region" description="Helical" evidence="2">
    <location>
        <begin position="147"/>
        <end position="170"/>
    </location>
</feature>
<dbReference type="OrthoDB" id="2278929at2759"/>
<dbReference type="Proteomes" id="UP000738325">
    <property type="component" value="Unassembled WGS sequence"/>
</dbReference>
<dbReference type="AlphaFoldDB" id="A0A9P6RCR9"/>